<name>A0ABS2HFC6_9VIBR</name>
<dbReference type="Pfam" id="PF11859">
    <property type="entry name" value="DUF3379"/>
    <property type="match status" value="1"/>
</dbReference>
<proteinExistence type="predicted"/>
<dbReference type="EMBL" id="JAFEUM010000002">
    <property type="protein sequence ID" value="MBM7036275.1"/>
    <property type="molecule type" value="Genomic_DNA"/>
</dbReference>
<evidence type="ECO:0000313" key="1">
    <source>
        <dbReference type="EMBL" id="MBM7036275.1"/>
    </source>
</evidence>
<organism evidence="1 2">
    <name type="scientific">Vibrio ulleungensis</name>
    <dbReference type="NCBI Taxonomy" id="2807619"/>
    <lineage>
        <taxon>Bacteria</taxon>
        <taxon>Pseudomonadati</taxon>
        <taxon>Pseudomonadota</taxon>
        <taxon>Gammaproteobacteria</taxon>
        <taxon>Vibrionales</taxon>
        <taxon>Vibrionaceae</taxon>
        <taxon>Vibrio</taxon>
    </lineage>
</organism>
<keyword evidence="2" id="KW-1185">Reference proteome</keyword>
<gene>
    <name evidence="1" type="ORF">JQC93_07595</name>
</gene>
<protein>
    <submittedName>
        <fullName evidence="1">DUF3379 domain-containing protein</fullName>
    </submittedName>
</protein>
<dbReference type="Proteomes" id="UP000809621">
    <property type="component" value="Unassembled WGS sequence"/>
</dbReference>
<evidence type="ECO:0000313" key="2">
    <source>
        <dbReference type="Proteomes" id="UP000809621"/>
    </source>
</evidence>
<accession>A0ABS2HFC6</accession>
<sequence length="238" mass="26301">MDELEFRRRVISDPKNRDAEVAEHVSDNPSQAKFIDEMLSLDARIEQAMRVDVPEDLADKILFQNSNNVVTPSFGKRALSIAASVAFAVGLAAGQLNWGALIAQPAYASLSQTAMEHVHAERPFTNALDEQAEMPQLNMKLQPFEFKFTEDFPYHVYYLNHCGFGESTAMHVEFAGEKGRVTLFITKISADSASQFSDETFAGELAPMGDATLIVVGEQDENLNAIVERLVSIIEPTS</sequence>
<reference evidence="1 2" key="1">
    <citation type="submission" date="2021-02" db="EMBL/GenBank/DDBJ databases">
        <authorList>
            <person name="Park J.-S."/>
        </authorList>
    </citation>
    <scope>NUCLEOTIDE SEQUENCE [LARGE SCALE GENOMIC DNA]</scope>
    <source>
        <strain evidence="1 2">188UL20-2</strain>
    </source>
</reference>
<dbReference type="RefSeq" id="WP_205157855.1">
    <property type="nucleotide sequence ID" value="NZ_JAFEUM010000002.1"/>
</dbReference>
<comment type="caution">
    <text evidence="1">The sequence shown here is derived from an EMBL/GenBank/DDBJ whole genome shotgun (WGS) entry which is preliminary data.</text>
</comment>
<dbReference type="InterPro" id="IPR021806">
    <property type="entry name" value="DUF3379"/>
</dbReference>